<feature type="compositionally biased region" description="Low complexity" evidence="13">
    <location>
        <begin position="853"/>
        <end position="865"/>
    </location>
</feature>
<feature type="region of interest" description="Disordered" evidence="13">
    <location>
        <begin position="847"/>
        <end position="867"/>
    </location>
</feature>
<evidence type="ECO:0000313" key="17">
    <source>
        <dbReference type="EMBL" id="KAL0253764.1"/>
    </source>
</evidence>
<dbReference type="InterPro" id="IPR038772">
    <property type="entry name" value="Sph/SMPD2-like"/>
</dbReference>
<dbReference type="EMBL" id="ATAM02000002">
    <property type="protein sequence ID" value="KAL0253764.1"/>
    <property type="molecule type" value="Genomic_DNA"/>
</dbReference>
<feature type="domain" description="Endonuclease/exonuclease/phosphatase" evidence="15">
    <location>
        <begin position="488"/>
        <end position="746"/>
    </location>
</feature>
<keyword evidence="7" id="KW-0378">Hydrolase</keyword>
<keyword evidence="11" id="KW-0443">Lipid metabolism</keyword>
<dbReference type="Pfam" id="PF13813">
    <property type="entry name" value="MBOAT_2"/>
    <property type="match status" value="1"/>
</dbReference>
<protein>
    <recommendedName>
        <fullName evidence="19">Wax synthase domain-containing protein</fullName>
    </recommendedName>
</protein>
<sequence length="974" mass="108606">MSIFPTTSSPFGLLEPIHTYILSNTEQLSWSNWWKLFVIPFIPLYLQVLLLRREHTRKERVALAVLGLGLLWHAGLRYRFLQPWFNAFNNGLGIGYMTISLRYLEFAFIEGRLVDEYWESRGRHWSVAAFDICINARWLGLGPEGLTQTGSSPKVNYSVDSYSPNNSHSPSNGRIVANGGAIKRQSQTYPAWVVKPPLRLSRSQAVLRHFIIFFRNYTICDTMLSLLRAYGSDTIGSSTPVPHALYQFSHKNAFIVFPKVAGGFIAPRWLADLAAVICVAICVWLALSMAYHFLAAIAVGTGLYEAEAWEVDLFDDPLAADSLLDFWGRRWHQFFRHQFLMLSTFILRALGLPVSSPSILFLSFFFSGTMHTLGQYLMDPVPALLPVFALFLLSGFGCALEVMFKRITGRKVKGFWGRVWTWAWMLTTGRWAANAWFESGVGGSYLCPAYIGEWLSPRDSPSSPSCEEEQTMNSQPPPGDPNLTLKVLSFNVWGLAIVSKDRRTRIQAIAEYLASSSYDIVCLQELWIYKDYEVVREEVQGNLPFSRFFHTGALGSGLAIFTRFPLIAAHALPYSLSGSPAQAFAGDFFVKKAAGNVVILHPVLGEVEIWNTHMHAAGEHPPDTRQAHRIAQSWQLANAVRGGAAKGRYAFVMGDFNSQPWSIPIAMMRDHAHLTDSFAQVHLSANSEISPPPSPAEALKVYGMTCDSPLNTYSAGKPIPENVLERGGKRLDYIFFRQPAVARRRPLLWKYKDEADGEESQGGKDRSGQGYIESGKPLQDSVSNHFALFSTFAIDAPDKGKHARNASPQDEPSKLSHSNSSEPLMPIVSQSKADPIGSNVYAVRDPFKRHSHSSNPSSPRTSTSSIPKASTIRSALGTLRLYTRISSHTSTSHLRICGLSFLALIGLTVGSAWQPKSWLQPIFTILAGLLGAAAVTFLYTGFIWGRWEVGLLTEVTEEMELELRVVEMEENVRR</sequence>
<feature type="region of interest" description="Disordered" evidence="13">
    <location>
        <begin position="754"/>
        <end position="777"/>
    </location>
</feature>
<evidence type="ECO:0000259" key="16">
    <source>
        <dbReference type="Pfam" id="PF13813"/>
    </source>
</evidence>
<evidence type="ECO:0000256" key="14">
    <source>
        <dbReference type="SAM" id="Phobius"/>
    </source>
</evidence>
<comment type="pathway">
    <text evidence="3">Sphingolipid metabolism.</text>
</comment>
<comment type="similarity">
    <text evidence="4">Belongs to the neutral sphingomyelinase family.</text>
</comment>
<feature type="region of interest" description="Disordered" evidence="13">
    <location>
        <begin position="460"/>
        <end position="480"/>
    </location>
</feature>
<proteinExistence type="inferred from homology"/>
<dbReference type="Pfam" id="PF03372">
    <property type="entry name" value="Exo_endo_phos"/>
    <property type="match status" value="1"/>
</dbReference>
<dbReference type="Proteomes" id="UP000054399">
    <property type="component" value="Unassembled WGS sequence"/>
</dbReference>
<keyword evidence="9" id="KW-0746">Sphingolipid metabolism</keyword>
<dbReference type="SUPFAM" id="SSF56219">
    <property type="entry name" value="DNase I-like"/>
    <property type="match status" value="1"/>
</dbReference>
<evidence type="ECO:0000256" key="12">
    <source>
        <dbReference type="ARBA" id="ARBA00023136"/>
    </source>
</evidence>
<dbReference type="InterPro" id="IPR032805">
    <property type="entry name" value="Wax_synthase_dom"/>
</dbReference>
<evidence type="ECO:0000256" key="8">
    <source>
        <dbReference type="ARBA" id="ARBA00022842"/>
    </source>
</evidence>
<evidence type="ECO:0008006" key="19">
    <source>
        <dbReference type="Google" id="ProtNLM"/>
    </source>
</evidence>
<feature type="transmembrane region" description="Helical" evidence="14">
    <location>
        <begin position="269"/>
        <end position="294"/>
    </location>
</feature>
<evidence type="ECO:0000256" key="4">
    <source>
        <dbReference type="ARBA" id="ARBA00006335"/>
    </source>
</evidence>
<name>A0ABR3C2K0_9TREE</name>
<keyword evidence="6" id="KW-0479">Metal-binding</keyword>
<keyword evidence="18" id="KW-1185">Reference proteome</keyword>
<dbReference type="InterPro" id="IPR005135">
    <property type="entry name" value="Endo/exonuclease/phosphatase"/>
</dbReference>
<feature type="compositionally biased region" description="Polar residues" evidence="13">
    <location>
        <begin position="806"/>
        <end position="825"/>
    </location>
</feature>
<evidence type="ECO:0000313" key="18">
    <source>
        <dbReference type="Proteomes" id="UP000054399"/>
    </source>
</evidence>
<accession>A0ABR3C2K0</accession>
<evidence type="ECO:0000256" key="13">
    <source>
        <dbReference type="SAM" id="MobiDB-lite"/>
    </source>
</evidence>
<feature type="transmembrane region" description="Helical" evidence="14">
    <location>
        <begin position="894"/>
        <end position="913"/>
    </location>
</feature>
<keyword evidence="10 14" id="KW-1133">Transmembrane helix</keyword>
<reference evidence="17 18" key="2">
    <citation type="submission" date="2024-01" db="EMBL/GenBank/DDBJ databases">
        <title>Comparative genomics of Cryptococcus and Kwoniella reveals pathogenesis evolution and contrasting modes of karyotype evolution via chromosome fusion or intercentromeric recombination.</title>
        <authorList>
            <person name="Coelho M.A."/>
            <person name="David-Palma M."/>
            <person name="Shea T."/>
            <person name="Bowers K."/>
            <person name="Mcginley-Smith S."/>
            <person name="Mohammad A.W."/>
            <person name="Gnirke A."/>
            <person name="Yurkov A.M."/>
            <person name="Nowrousian M."/>
            <person name="Sun S."/>
            <person name="Cuomo C.A."/>
            <person name="Heitman J."/>
        </authorList>
    </citation>
    <scope>NUCLEOTIDE SEQUENCE [LARGE SCALE GENOMIC DNA]</scope>
    <source>
        <strain evidence="17 18">IND107</strain>
    </source>
</reference>
<dbReference type="InterPro" id="IPR036691">
    <property type="entry name" value="Endo/exonu/phosph_ase_sf"/>
</dbReference>
<keyword evidence="8" id="KW-0460">Magnesium</keyword>
<evidence type="ECO:0000256" key="1">
    <source>
        <dbReference type="ARBA" id="ARBA00004141"/>
    </source>
</evidence>
<keyword evidence="5 14" id="KW-0812">Transmembrane</keyword>
<dbReference type="PANTHER" id="PTHR16320">
    <property type="entry name" value="SPHINGOMYELINASE FAMILY MEMBER"/>
    <property type="match status" value="1"/>
</dbReference>
<dbReference type="RefSeq" id="XP_066615985.1">
    <property type="nucleotide sequence ID" value="XM_066755699.1"/>
</dbReference>
<dbReference type="GeneID" id="91987998"/>
<evidence type="ECO:0000256" key="5">
    <source>
        <dbReference type="ARBA" id="ARBA00022692"/>
    </source>
</evidence>
<evidence type="ECO:0000256" key="11">
    <source>
        <dbReference type="ARBA" id="ARBA00023098"/>
    </source>
</evidence>
<evidence type="ECO:0000256" key="10">
    <source>
        <dbReference type="ARBA" id="ARBA00022989"/>
    </source>
</evidence>
<feature type="region of interest" description="Disordered" evidence="13">
    <location>
        <begin position="799"/>
        <end position="825"/>
    </location>
</feature>
<keyword evidence="12 14" id="KW-0472">Membrane</keyword>
<dbReference type="PANTHER" id="PTHR16320:SF24">
    <property type="entry name" value="PHOSPHODIESTERASE, PUTATIVE-RELATED"/>
    <property type="match status" value="1"/>
</dbReference>
<comment type="pathway">
    <text evidence="2">Lipid metabolism; sphingolipid metabolism.</text>
</comment>
<evidence type="ECO:0000256" key="7">
    <source>
        <dbReference type="ARBA" id="ARBA00022801"/>
    </source>
</evidence>
<evidence type="ECO:0000256" key="2">
    <source>
        <dbReference type="ARBA" id="ARBA00004760"/>
    </source>
</evidence>
<gene>
    <name evidence="17" type="ORF">I308_101140</name>
</gene>
<organism evidence="17 18">
    <name type="scientific">Cryptococcus tetragattii IND107</name>
    <dbReference type="NCBI Taxonomy" id="1296105"/>
    <lineage>
        <taxon>Eukaryota</taxon>
        <taxon>Fungi</taxon>
        <taxon>Dikarya</taxon>
        <taxon>Basidiomycota</taxon>
        <taxon>Agaricomycotina</taxon>
        <taxon>Tremellomycetes</taxon>
        <taxon>Tremellales</taxon>
        <taxon>Cryptococcaceae</taxon>
        <taxon>Cryptococcus</taxon>
        <taxon>Cryptococcus gattii species complex</taxon>
    </lineage>
</organism>
<comment type="subcellular location">
    <subcellularLocation>
        <location evidence="1">Membrane</location>
        <topology evidence="1">Multi-pass membrane protein</topology>
    </subcellularLocation>
</comment>
<feature type="transmembrane region" description="Helical" evidence="14">
    <location>
        <begin position="919"/>
        <end position="944"/>
    </location>
</feature>
<evidence type="ECO:0000256" key="6">
    <source>
        <dbReference type="ARBA" id="ARBA00022723"/>
    </source>
</evidence>
<evidence type="ECO:0000256" key="3">
    <source>
        <dbReference type="ARBA" id="ARBA00004991"/>
    </source>
</evidence>
<evidence type="ECO:0000256" key="9">
    <source>
        <dbReference type="ARBA" id="ARBA00022919"/>
    </source>
</evidence>
<reference evidence="18" key="1">
    <citation type="submission" date="2015-01" db="EMBL/GenBank/DDBJ databases">
        <title>The Genome Sequence of Cryptococcus gattii MMRL2647.</title>
        <authorList>
            <consortium name="The Broad Institute Genomics Platform"/>
            <person name="Cuomo C."/>
            <person name="Litvintseva A."/>
            <person name="Chen Y."/>
            <person name="Heitman J."/>
            <person name="Sun S."/>
            <person name="Springer D."/>
            <person name="Dromer F."/>
            <person name="Young S."/>
            <person name="Zeng Q."/>
            <person name="Gargeya S."/>
            <person name="Abouelleil A."/>
            <person name="Alvarado L."/>
            <person name="Chapman S.B."/>
            <person name="Gainer-Dewar J."/>
            <person name="Goldberg J."/>
            <person name="Griggs A."/>
            <person name="Gujja S."/>
            <person name="Hansen M."/>
            <person name="Howarth C."/>
            <person name="Imamovic A."/>
            <person name="Larimer J."/>
            <person name="Murphy C."/>
            <person name="Naylor J."/>
            <person name="Pearson M."/>
            <person name="Priest M."/>
            <person name="Roberts A."/>
            <person name="Saif S."/>
            <person name="Shea T."/>
            <person name="Sykes S."/>
            <person name="Wortman J."/>
            <person name="Nusbaum C."/>
            <person name="Birren B."/>
        </authorList>
    </citation>
    <scope>NUCLEOTIDE SEQUENCE [LARGE SCALE GENOMIC DNA]</scope>
    <source>
        <strain evidence="18">IND107</strain>
    </source>
</reference>
<dbReference type="Gene3D" id="3.60.10.10">
    <property type="entry name" value="Endonuclease/exonuclease/phosphatase"/>
    <property type="match status" value="1"/>
</dbReference>
<feature type="domain" description="Wax synthase" evidence="16">
    <location>
        <begin position="312"/>
        <end position="381"/>
    </location>
</feature>
<feature type="transmembrane region" description="Helical" evidence="14">
    <location>
        <begin position="383"/>
        <end position="404"/>
    </location>
</feature>
<comment type="caution">
    <text evidence="17">The sequence shown here is derived from an EMBL/GenBank/DDBJ whole genome shotgun (WGS) entry which is preliminary data.</text>
</comment>
<evidence type="ECO:0000259" key="15">
    <source>
        <dbReference type="Pfam" id="PF03372"/>
    </source>
</evidence>